<dbReference type="STRING" id="282301.A0A267GEW7"/>
<dbReference type="InterPro" id="IPR015943">
    <property type="entry name" value="WD40/YVTN_repeat-like_dom_sf"/>
</dbReference>
<dbReference type="SUPFAM" id="SSF81383">
    <property type="entry name" value="F-box domain"/>
    <property type="match status" value="1"/>
</dbReference>
<feature type="domain" description="F-box" evidence="1">
    <location>
        <begin position="13"/>
        <end position="63"/>
    </location>
</feature>
<keyword evidence="3" id="KW-1185">Reference proteome</keyword>
<name>A0A267GEW7_9PLAT</name>
<dbReference type="GO" id="GO:0031146">
    <property type="term" value="P:SCF-dependent proteasomal ubiquitin-dependent protein catabolic process"/>
    <property type="evidence" value="ECO:0007669"/>
    <property type="project" value="TreeGrafter"/>
</dbReference>
<dbReference type="Gene3D" id="1.20.1280.50">
    <property type="match status" value="1"/>
</dbReference>
<dbReference type="PANTHER" id="PTHR14381">
    <property type="entry name" value="DACTYLIN"/>
    <property type="match status" value="1"/>
</dbReference>
<dbReference type="Gene3D" id="2.130.10.10">
    <property type="entry name" value="YVTN repeat-like/Quinoprotein amine dehydrogenase"/>
    <property type="match status" value="1"/>
</dbReference>
<proteinExistence type="predicted"/>
<dbReference type="PROSITE" id="PS00678">
    <property type="entry name" value="WD_REPEATS_1"/>
    <property type="match status" value="1"/>
</dbReference>
<dbReference type="InterPro" id="IPR001810">
    <property type="entry name" value="F-box_dom"/>
</dbReference>
<feature type="non-terminal residue" evidence="2">
    <location>
        <position position="1"/>
    </location>
</feature>
<accession>A0A267GEW7</accession>
<dbReference type="InterPro" id="IPR019775">
    <property type="entry name" value="WD40_repeat_CS"/>
</dbReference>
<comment type="caution">
    <text evidence="2">The sequence shown here is derived from an EMBL/GenBank/DDBJ whole genome shotgun (WGS) entry which is preliminary data.</text>
</comment>
<dbReference type="Proteomes" id="UP000215902">
    <property type="component" value="Unassembled WGS sequence"/>
</dbReference>
<evidence type="ECO:0000313" key="3">
    <source>
        <dbReference type="Proteomes" id="UP000215902"/>
    </source>
</evidence>
<evidence type="ECO:0000259" key="1">
    <source>
        <dbReference type="PROSITE" id="PS50181"/>
    </source>
</evidence>
<evidence type="ECO:0000313" key="2">
    <source>
        <dbReference type="EMBL" id="PAA84588.1"/>
    </source>
</evidence>
<reference evidence="2 3" key="1">
    <citation type="submission" date="2017-06" db="EMBL/GenBank/DDBJ databases">
        <title>A platform for efficient transgenesis in Macrostomum lignano, a flatworm model organism for stem cell research.</title>
        <authorList>
            <person name="Berezikov E."/>
        </authorList>
    </citation>
    <scope>NUCLEOTIDE SEQUENCE [LARGE SCALE GENOMIC DNA]</scope>
    <source>
        <strain evidence="2">DV1</strain>
        <tissue evidence="2">Whole organism</tissue>
    </source>
</reference>
<dbReference type="AlphaFoldDB" id="A0A267GEW7"/>
<protein>
    <recommendedName>
        <fullName evidence="1">F-box domain-containing protein</fullName>
    </recommendedName>
</protein>
<dbReference type="Pfam" id="PF12937">
    <property type="entry name" value="F-box-like"/>
    <property type="match status" value="1"/>
</dbReference>
<dbReference type="GO" id="GO:0019005">
    <property type="term" value="C:SCF ubiquitin ligase complex"/>
    <property type="evidence" value="ECO:0007669"/>
    <property type="project" value="TreeGrafter"/>
</dbReference>
<sequence length="491" mass="52606">HRSAPSRGATRQAPHLLALPSEILVEILRYLRLADVPAVSATCRHLNSLLHGPGASQGLWRSLHGNGLANDEARKVLPVLQPVFPCDCNVCSAAFPGSAYRDELRAGAAWHRGRPLESTLCNFKPARHQRGGHQRPAVLAMPCLQLHGSQLVYSQENRLYRLRLNAGDCWQRLVATDAYRGSVGAADVTALSVESPADGGRALVGTGDGRLLLWASDGAGPPRRLHGHPFDQSAMNCIDSCSAAAAGFDCWRLVLAGTKGGSLMAARLNGDCCVQDTQQNRGSWRSWNSGDRIYACRLAPDGSGVALIGCAGLTNASSTTAGTDAAEGGGPLRLVNIETGAQLAAGQPLTDTGLRRRGSGIRGVAFQSVSLAVTVGYDARVRLWDLRMLGGGVATQRHRLPAAVWEDPSDCAGTAVQADRCHTVLVGLMQHGLVRLYDIRQTRTHVRTFYKGAHYPDCVARLTRSPVYSLDFNAHCFVRGLDSEINCVRFA</sequence>
<dbReference type="InterPro" id="IPR036047">
    <property type="entry name" value="F-box-like_dom_sf"/>
</dbReference>
<dbReference type="EMBL" id="NIVC01000366">
    <property type="protein sequence ID" value="PAA84588.1"/>
    <property type="molecule type" value="Genomic_DNA"/>
</dbReference>
<dbReference type="PROSITE" id="PS50181">
    <property type="entry name" value="FBOX"/>
    <property type="match status" value="1"/>
</dbReference>
<gene>
    <name evidence="2" type="ORF">BOX15_Mlig033774g2</name>
</gene>
<dbReference type="OrthoDB" id="435188at2759"/>
<dbReference type="PANTHER" id="PTHR14381:SF1">
    <property type="entry name" value="F-BOX_WD REPEAT-CONTAINING PROTEIN 4"/>
    <property type="match status" value="1"/>
</dbReference>
<organism evidence="2 3">
    <name type="scientific">Macrostomum lignano</name>
    <dbReference type="NCBI Taxonomy" id="282301"/>
    <lineage>
        <taxon>Eukaryota</taxon>
        <taxon>Metazoa</taxon>
        <taxon>Spiralia</taxon>
        <taxon>Lophotrochozoa</taxon>
        <taxon>Platyhelminthes</taxon>
        <taxon>Rhabditophora</taxon>
        <taxon>Macrostomorpha</taxon>
        <taxon>Macrostomida</taxon>
        <taxon>Macrostomidae</taxon>
        <taxon>Macrostomum</taxon>
    </lineage>
</organism>
<dbReference type="InterPro" id="IPR052301">
    <property type="entry name" value="SCF_F-box/WD-repeat"/>
</dbReference>
<dbReference type="SUPFAM" id="SSF69322">
    <property type="entry name" value="Tricorn protease domain 2"/>
    <property type="match status" value="1"/>
</dbReference>